<dbReference type="EMBL" id="NIZV01000034">
    <property type="protein sequence ID" value="RSM17411.1"/>
    <property type="molecule type" value="Genomic_DNA"/>
</dbReference>
<proteinExistence type="predicted"/>
<evidence type="ECO:0000313" key="2">
    <source>
        <dbReference type="EMBL" id="RSM17411.1"/>
    </source>
</evidence>
<keyword evidence="3" id="KW-1185">Reference proteome</keyword>
<evidence type="ECO:0000313" key="3">
    <source>
        <dbReference type="Proteomes" id="UP000288429"/>
    </source>
</evidence>
<dbReference type="AlphaFoldDB" id="A0A428USZ3"/>
<feature type="region of interest" description="Disordered" evidence="1">
    <location>
        <begin position="1"/>
        <end position="21"/>
    </location>
</feature>
<reference evidence="2 3" key="1">
    <citation type="submission" date="2017-06" db="EMBL/GenBank/DDBJ databases">
        <title>Cmopartive genomic analysis of Ambrosia Fusariam Clade fungi.</title>
        <authorList>
            <person name="Stajich J.E."/>
            <person name="Carrillo J."/>
            <person name="Kijimoto T."/>
            <person name="Eskalen A."/>
            <person name="O'Donnell K."/>
            <person name="Kasson M."/>
        </authorList>
    </citation>
    <scope>NUCLEOTIDE SEQUENCE [LARGE SCALE GENOMIC DNA]</scope>
    <source>
        <strain evidence="2 3">NRRL 20438</strain>
    </source>
</reference>
<organism evidence="2 3">
    <name type="scientific">Fusarium ambrosium</name>
    <dbReference type="NCBI Taxonomy" id="131363"/>
    <lineage>
        <taxon>Eukaryota</taxon>
        <taxon>Fungi</taxon>
        <taxon>Dikarya</taxon>
        <taxon>Ascomycota</taxon>
        <taxon>Pezizomycotina</taxon>
        <taxon>Sordariomycetes</taxon>
        <taxon>Hypocreomycetidae</taxon>
        <taxon>Hypocreales</taxon>
        <taxon>Nectriaceae</taxon>
        <taxon>Fusarium</taxon>
        <taxon>Fusarium solani species complex</taxon>
    </lineage>
</organism>
<evidence type="ECO:0000256" key="1">
    <source>
        <dbReference type="SAM" id="MobiDB-lite"/>
    </source>
</evidence>
<comment type="caution">
    <text evidence="2">The sequence shown here is derived from an EMBL/GenBank/DDBJ whole genome shotgun (WGS) entry which is preliminary data.</text>
</comment>
<sequence>MRRLFDPLGRKKPHHLSPPGAPLVTITKWKPRHGPSCPGIHQLSGPPVAVEMTSTLSPGPRRCLASAQHH</sequence>
<dbReference type="Proteomes" id="UP000288429">
    <property type="component" value="Unassembled WGS sequence"/>
</dbReference>
<protein>
    <submittedName>
        <fullName evidence="2">Uncharacterized protein</fullName>
    </submittedName>
</protein>
<gene>
    <name evidence="2" type="ORF">CDV31_003827</name>
</gene>
<name>A0A428USZ3_9HYPO</name>
<accession>A0A428USZ3</accession>